<reference evidence="10" key="1">
    <citation type="journal article" date="2019" name="Int. J. Syst. Evol. Microbiol.">
        <title>The Global Catalogue of Microorganisms (GCM) 10K type strain sequencing project: providing services to taxonomists for standard genome sequencing and annotation.</title>
        <authorList>
            <consortium name="The Broad Institute Genomics Platform"/>
            <consortium name="The Broad Institute Genome Sequencing Center for Infectious Disease"/>
            <person name="Wu L."/>
            <person name="Ma J."/>
        </authorList>
    </citation>
    <scope>NUCLEOTIDE SEQUENCE [LARGE SCALE GENOMIC DNA]</scope>
    <source>
        <strain evidence="10">CGMCC 4.7330</strain>
    </source>
</reference>
<accession>A0ABV8DN86</accession>
<comment type="caution">
    <text evidence="9">The sequence shown here is derived from an EMBL/GenBank/DDBJ whole genome shotgun (WGS) entry which is preliminary data.</text>
</comment>
<keyword evidence="2" id="KW-0813">Transport</keyword>
<evidence type="ECO:0000313" key="10">
    <source>
        <dbReference type="Proteomes" id="UP001595696"/>
    </source>
</evidence>
<sequence>MTAATYVPALSTERLPAAVSKHLGLVAVLLVTCSFLAVQSEVFATGPNLVNVLRQVAVIAVLAAGLTVLMASGGLDFSLGSQVAVVVAVVAELVDSGSSVALAAGCGVVLGALFGLINGLVITYFKVAPFVTTLATATILDGVALITMHGQSISVGRSLTWLGTGELAGIPYLLIIAALICLGAGLLLRWTRFGRDALAIGGNPTAARLAGIPVVRHTVTLYVLNGVLAGVAGIMLLSRLGAASPGTAGLYLELTVVAAVVIGGTALHGGSATVVGTVLGVLLLGVVANGINLLQIDSFYHPVSVGAVLLVAAIANRFRHRETH</sequence>
<evidence type="ECO:0000256" key="8">
    <source>
        <dbReference type="SAM" id="Phobius"/>
    </source>
</evidence>
<evidence type="ECO:0000256" key="5">
    <source>
        <dbReference type="ARBA" id="ARBA00022692"/>
    </source>
</evidence>
<evidence type="ECO:0000256" key="3">
    <source>
        <dbReference type="ARBA" id="ARBA00022475"/>
    </source>
</evidence>
<dbReference type="InterPro" id="IPR001851">
    <property type="entry name" value="ABC_transp_permease"/>
</dbReference>
<dbReference type="PANTHER" id="PTHR32196:SF21">
    <property type="entry name" value="ABC TRANSPORTER PERMEASE PROTEIN YPHD-RELATED"/>
    <property type="match status" value="1"/>
</dbReference>
<feature type="transmembrane region" description="Helical" evidence="8">
    <location>
        <begin position="56"/>
        <end position="79"/>
    </location>
</feature>
<evidence type="ECO:0000256" key="4">
    <source>
        <dbReference type="ARBA" id="ARBA00022519"/>
    </source>
</evidence>
<dbReference type="PANTHER" id="PTHR32196">
    <property type="entry name" value="ABC TRANSPORTER PERMEASE PROTEIN YPHD-RELATED-RELATED"/>
    <property type="match status" value="1"/>
</dbReference>
<keyword evidence="7 8" id="KW-0472">Membrane</keyword>
<protein>
    <submittedName>
        <fullName evidence="9">ABC transporter permease</fullName>
    </submittedName>
</protein>
<feature type="transmembrane region" description="Helical" evidence="8">
    <location>
        <begin position="169"/>
        <end position="188"/>
    </location>
</feature>
<evidence type="ECO:0000256" key="6">
    <source>
        <dbReference type="ARBA" id="ARBA00022989"/>
    </source>
</evidence>
<proteinExistence type="predicted"/>
<feature type="transmembrane region" description="Helical" evidence="8">
    <location>
        <begin position="127"/>
        <end position="149"/>
    </location>
</feature>
<name>A0ABV8DN86_9NOCA</name>
<feature type="transmembrane region" description="Helical" evidence="8">
    <location>
        <begin position="248"/>
        <end position="267"/>
    </location>
</feature>
<keyword evidence="10" id="KW-1185">Reference proteome</keyword>
<dbReference type="RefSeq" id="WP_378611262.1">
    <property type="nucleotide sequence ID" value="NZ_JBHSAX010000005.1"/>
</dbReference>
<feature type="transmembrane region" description="Helical" evidence="8">
    <location>
        <begin position="99"/>
        <end position="120"/>
    </location>
</feature>
<evidence type="ECO:0000256" key="2">
    <source>
        <dbReference type="ARBA" id="ARBA00022448"/>
    </source>
</evidence>
<evidence type="ECO:0000256" key="1">
    <source>
        <dbReference type="ARBA" id="ARBA00004651"/>
    </source>
</evidence>
<feature type="transmembrane region" description="Helical" evidence="8">
    <location>
        <begin position="23"/>
        <end position="44"/>
    </location>
</feature>
<feature type="transmembrane region" description="Helical" evidence="8">
    <location>
        <begin position="274"/>
        <end position="293"/>
    </location>
</feature>
<evidence type="ECO:0000313" key="9">
    <source>
        <dbReference type="EMBL" id="MFC3961512.1"/>
    </source>
</evidence>
<dbReference type="CDD" id="cd06579">
    <property type="entry name" value="TM_PBP1_transp_AraH_like"/>
    <property type="match status" value="1"/>
</dbReference>
<keyword evidence="4" id="KW-0997">Cell inner membrane</keyword>
<feature type="transmembrane region" description="Helical" evidence="8">
    <location>
        <begin position="219"/>
        <end position="242"/>
    </location>
</feature>
<keyword evidence="6 8" id="KW-1133">Transmembrane helix</keyword>
<keyword evidence="5 8" id="KW-0812">Transmembrane</keyword>
<dbReference type="Pfam" id="PF02653">
    <property type="entry name" value="BPD_transp_2"/>
    <property type="match status" value="1"/>
</dbReference>
<evidence type="ECO:0000256" key="7">
    <source>
        <dbReference type="ARBA" id="ARBA00023136"/>
    </source>
</evidence>
<feature type="transmembrane region" description="Helical" evidence="8">
    <location>
        <begin position="299"/>
        <end position="318"/>
    </location>
</feature>
<organism evidence="9 10">
    <name type="scientific">Nocardia jiangsuensis</name>
    <dbReference type="NCBI Taxonomy" id="1691563"/>
    <lineage>
        <taxon>Bacteria</taxon>
        <taxon>Bacillati</taxon>
        <taxon>Actinomycetota</taxon>
        <taxon>Actinomycetes</taxon>
        <taxon>Mycobacteriales</taxon>
        <taxon>Nocardiaceae</taxon>
        <taxon>Nocardia</taxon>
    </lineage>
</organism>
<keyword evidence="3" id="KW-1003">Cell membrane</keyword>
<gene>
    <name evidence="9" type="ORF">ACFO0B_05860</name>
</gene>
<dbReference type="EMBL" id="JBHSAX010000005">
    <property type="protein sequence ID" value="MFC3961512.1"/>
    <property type="molecule type" value="Genomic_DNA"/>
</dbReference>
<comment type="subcellular location">
    <subcellularLocation>
        <location evidence="1">Cell membrane</location>
        <topology evidence="1">Multi-pass membrane protein</topology>
    </subcellularLocation>
</comment>
<dbReference type="Proteomes" id="UP001595696">
    <property type="component" value="Unassembled WGS sequence"/>
</dbReference>